<reference evidence="1 2" key="1">
    <citation type="submission" date="2014-03" db="EMBL/GenBank/DDBJ databases">
        <title>Genomics of Bifidobacteria.</title>
        <authorList>
            <person name="Ventura M."/>
            <person name="Milani C."/>
            <person name="Lugli G.A."/>
        </authorList>
    </citation>
    <scope>NUCLEOTIDE SEQUENCE [LARGE SCALE GENOMIC DNA]</scope>
    <source>
        <strain evidence="1 2">DSM 22766</strain>
    </source>
</reference>
<dbReference type="PATRIC" id="fig|1437605.7.peg.1481"/>
<comment type="caution">
    <text evidence="1">The sequence shown here is derived from an EMBL/GenBank/DDBJ whole genome shotgun (WGS) entry which is preliminary data.</text>
</comment>
<evidence type="ECO:0000313" key="2">
    <source>
        <dbReference type="Proteomes" id="UP000029015"/>
    </source>
</evidence>
<accession>A0A086Z273</accession>
<dbReference type="Proteomes" id="UP000029015">
    <property type="component" value="Unassembled WGS sequence"/>
</dbReference>
<organism evidence="1 2">
    <name type="scientific">Bifidobacterium actinocoloniiforme DSM 22766</name>
    <dbReference type="NCBI Taxonomy" id="1437605"/>
    <lineage>
        <taxon>Bacteria</taxon>
        <taxon>Bacillati</taxon>
        <taxon>Actinomycetota</taxon>
        <taxon>Actinomycetes</taxon>
        <taxon>Bifidobacteriales</taxon>
        <taxon>Bifidobacteriaceae</taxon>
        <taxon>Bifidobacterium</taxon>
    </lineage>
</organism>
<dbReference type="AlphaFoldDB" id="A0A086Z273"/>
<sequence>MPAGGVDGACLPLPLNMMGTMMGFSASSKFTPRQIQGAQQAVLHRCSRLNSCGNYALRESV</sequence>
<protein>
    <submittedName>
        <fullName evidence="1">Uncharacterized protein</fullName>
    </submittedName>
</protein>
<name>A0A086Z273_9BIFI</name>
<keyword evidence="2" id="KW-1185">Reference proteome</keyword>
<dbReference type="KEGG" id="bact:AB656_07230"/>
<dbReference type="EMBL" id="JGYK01000001">
    <property type="protein sequence ID" value="KFI40623.1"/>
    <property type="molecule type" value="Genomic_DNA"/>
</dbReference>
<proteinExistence type="predicted"/>
<dbReference type="STRING" id="1437605.AB656_07230"/>
<evidence type="ECO:0000313" key="1">
    <source>
        <dbReference type="EMBL" id="KFI40623.1"/>
    </source>
</evidence>
<gene>
    <name evidence="1" type="ORF">BACT_1327</name>
</gene>